<organism evidence="1 2">
    <name type="scientific">Bordetella genomosp. 10</name>
    <dbReference type="NCBI Taxonomy" id="1416804"/>
    <lineage>
        <taxon>Bacteria</taxon>
        <taxon>Pseudomonadati</taxon>
        <taxon>Pseudomonadota</taxon>
        <taxon>Betaproteobacteria</taxon>
        <taxon>Burkholderiales</taxon>
        <taxon>Alcaligenaceae</taxon>
        <taxon>Bordetella</taxon>
    </lineage>
</organism>
<gene>
    <name evidence="1" type="ORF">CAL29_17645</name>
</gene>
<evidence type="ECO:0000313" key="1">
    <source>
        <dbReference type="EMBL" id="OZI32319.1"/>
    </source>
</evidence>
<accession>A0A261S4N5</accession>
<name>A0A261S4N5_9BORD</name>
<comment type="caution">
    <text evidence="1">The sequence shown here is derived from an EMBL/GenBank/DDBJ whole genome shotgun (WGS) entry which is preliminary data.</text>
</comment>
<protein>
    <recommendedName>
        <fullName evidence="3">Lipoprotein</fullName>
    </recommendedName>
</protein>
<keyword evidence="2" id="KW-1185">Reference proteome</keyword>
<reference evidence="2" key="1">
    <citation type="submission" date="2017-05" db="EMBL/GenBank/DDBJ databases">
        <title>Complete and WGS of Bordetella genogroups.</title>
        <authorList>
            <person name="Spilker T."/>
            <person name="Lipuma J."/>
        </authorList>
    </citation>
    <scope>NUCLEOTIDE SEQUENCE [LARGE SCALE GENOMIC DNA]</scope>
    <source>
        <strain evidence="2">AU16122</strain>
    </source>
</reference>
<proteinExistence type="predicted"/>
<dbReference type="NCBIfam" id="NF046053">
    <property type="entry name" value="lipo_BPTD_2524"/>
    <property type="match status" value="1"/>
</dbReference>
<evidence type="ECO:0008006" key="3">
    <source>
        <dbReference type="Google" id="ProtNLM"/>
    </source>
</evidence>
<dbReference type="PROSITE" id="PS51257">
    <property type="entry name" value="PROKAR_LIPOPROTEIN"/>
    <property type="match status" value="1"/>
</dbReference>
<dbReference type="AlphaFoldDB" id="A0A261S4N5"/>
<dbReference type="Proteomes" id="UP000216020">
    <property type="component" value="Unassembled WGS sequence"/>
</dbReference>
<evidence type="ECO:0000313" key="2">
    <source>
        <dbReference type="Proteomes" id="UP000216020"/>
    </source>
</evidence>
<dbReference type="EMBL" id="NEVM01000005">
    <property type="protein sequence ID" value="OZI32319.1"/>
    <property type="molecule type" value="Genomic_DNA"/>
</dbReference>
<sequence>MRIMAVATMLAAGLAGCSTGITPGQSPSGDYKVEVGYRQAYEAARVQAEQCLTGNNAYQVRGDVDDAGHKAVLRVTAPFSDSDVARVDIAGIDAGHSNVHIAMWGRSIWNGDAVVAMRDAIRFRVPACVSYMPSESNNPVRAP</sequence>